<evidence type="ECO:0000313" key="2">
    <source>
        <dbReference type="Proteomes" id="UP000542210"/>
    </source>
</evidence>
<protein>
    <submittedName>
        <fullName evidence="1">Uncharacterized protein</fullName>
    </submittedName>
</protein>
<name>A0A7W7D8F7_9ACTN</name>
<dbReference type="EMBL" id="JACHND010000001">
    <property type="protein sequence ID" value="MBB4702225.1"/>
    <property type="molecule type" value="Genomic_DNA"/>
</dbReference>
<organism evidence="1 2">
    <name type="scientific">Sphaerisporangium siamense</name>
    <dbReference type="NCBI Taxonomy" id="795645"/>
    <lineage>
        <taxon>Bacteria</taxon>
        <taxon>Bacillati</taxon>
        <taxon>Actinomycetota</taxon>
        <taxon>Actinomycetes</taxon>
        <taxon>Streptosporangiales</taxon>
        <taxon>Streptosporangiaceae</taxon>
        <taxon>Sphaerisporangium</taxon>
    </lineage>
</organism>
<evidence type="ECO:0000313" key="1">
    <source>
        <dbReference type="EMBL" id="MBB4702225.1"/>
    </source>
</evidence>
<reference evidence="1 2" key="1">
    <citation type="submission" date="2020-08" db="EMBL/GenBank/DDBJ databases">
        <title>Sequencing the genomes of 1000 actinobacteria strains.</title>
        <authorList>
            <person name="Klenk H.-P."/>
        </authorList>
    </citation>
    <scope>NUCLEOTIDE SEQUENCE [LARGE SCALE GENOMIC DNA]</scope>
    <source>
        <strain evidence="1 2">DSM 45784</strain>
    </source>
</reference>
<gene>
    <name evidence="1" type="ORF">BJ982_003769</name>
</gene>
<keyword evidence="2" id="KW-1185">Reference proteome</keyword>
<dbReference type="RefSeq" id="WP_184881828.1">
    <property type="nucleotide sequence ID" value="NZ_BOOV01000026.1"/>
</dbReference>
<comment type="caution">
    <text evidence="1">The sequence shown here is derived from an EMBL/GenBank/DDBJ whole genome shotgun (WGS) entry which is preliminary data.</text>
</comment>
<dbReference type="AlphaFoldDB" id="A0A7W7D8F7"/>
<proteinExistence type="predicted"/>
<accession>A0A7W7D8F7</accession>
<sequence>MEERPPPVWLPSLGHGAHLLAWLLHHNDWWAHLAVIQTVPPGGFGQQDTFYSWELCAHAAMVQPREGWDYTRVPRLRA</sequence>
<dbReference type="Proteomes" id="UP000542210">
    <property type="component" value="Unassembled WGS sequence"/>
</dbReference>